<dbReference type="AlphaFoldDB" id="A0A1D6GAS4"/>
<organism evidence="1">
    <name type="scientific">Zea mays</name>
    <name type="common">Maize</name>
    <dbReference type="NCBI Taxonomy" id="4577"/>
    <lineage>
        <taxon>Eukaryota</taxon>
        <taxon>Viridiplantae</taxon>
        <taxon>Streptophyta</taxon>
        <taxon>Embryophyta</taxon>
        <taxon>Tracheophyta</taxon>
        <taxon>Spermatophyta</taxon>
        <taxon>Magnoliopsida</taxon>
        <taxon>Liliopsida</taxon>
        <taxon>Poales</taxon>
        <taxon>Poaceae</taxon>
        <taxon>PACMAD clade</taxon>
        <taxon>Panicoideae</taxon>
        <taxon>Andropogonodae</taxon>
        <taxon>Andropogoneae</taxon>
        <taxon>Tripsacinae</taxon>
        <taxon>Zea</taxon>
    </lineage>
</organism>
<protein>
    <submittedName>
        <fullName evidence="1">Putative serine peptidase S28 family protein</fullName>
    </submittedName>
</protein>
<sequence>MSLMSVNLLQEFWKQRRTLLYRQNWTVASTPGSSRGVVTLLDSFTEFTEEYELKMKEKGEQLIVRSFISATSPFLAFISATLPQSPHARRCLKI</sequence>
<dbReference type="EMBL" id="CM000784">
    <property type="protein sequence ID" value="AQL00197.1"/>
    <property type="molecule type" value="Genomic_DNA"/>
</dbReference>
<reference evidence="1" key="1">
    <citation type="submission" date="2015-12" db="EMBL/GenBank/DDBJ databases">
        <title>Update maize B73 reference genome by single molecule sequencing technologies.</title>
        <authorList>
            <consortium name="Maize Genome Sequencing Project"/>
            <person name="Ware D."/>
        </authorList>
    </citation>
    <scope>NUCLEOTIDE SEQUENCE</scope>
    <source>
        <tissue evidence="1">Seedling</tissue>
    </source>
</reference>
<proteinExistence type="predicted"/>
<gene>
    <name evidence="1" type="ORF">ZEAMMB73_Zm00001d012667</name>
</gene>
<evidence type="ECO:0000313" key="1">
    <source>
        <dbReference type="EMBL" id="AQL00197.1"/>
    </source>
</evidence>
<name>A0A1D6GAS4_MAIZE</name>
<accession>A0A1D6GAS4</accession>